<organism evidence="2 3">
    <name type="scientific">Catenulispora yoronensis</name>
    <dbReference type="NCBI Taxonomy" id="450799"/>
    <lineage>
        <taxon>Bacteria</taxon>
        <taxon>Bacillati</taxon>
        <taxon>Actinomycetota</taxon>
        <taxon>Actinomycetes</taxon>
        <taxon>Catenulisporales</taxon>
        <taxon>Catenulisporaceae</taxon>
        <taxon>Catenulispora</taxon>
    </lineage>
</organism>
<keyword evidence="3" id="KW-1185">Reference proteome</keyword>
<feature type="transmembrane region" description="Helical" evidence="1">
    <location>
        <begin position="112"/>
        <end position="130"/>
    </location>
</feature>
<evidence type="ECO:0000313" key="2">
    <source>
        <dbReference type="EMBL" id="GAA2044959.1"/>
    </source>
</evidence>
<name>A0ABP5GGJ5_9ACTN</name>
<feature type="transmembrane region" description="Helical" evidence="1">
    <location>
        <begin position="176"/>
        <end position="193"/>
    </location>
</feature>
<keyword evidence="1" id="KW-0472">Membrane</keyword>
<evidence type="ECO:0008006" key="4">
    <source>
        <dbReference type="Google" id="ProtNLM"/>
    </source>
</evidence>
<dbReference type="Proteomes" id="UP001500751">
    <property type="component" value="Unassembled WGS sequence"/>
</dbReference>
<reference evidence="3" key="1">
    <citation type="journal article" date="2019" name="Int. J. Syst. Evol. Microbiol.">
        <title>The Global Catalogue of Microorganisms (GCM) 10K type strain sequencing project: providing services to taxonomists for standard genome sequencing and annotation.</title>
        <authorList>
            <consortium name="The Broad Institute Genomics Platform"/>
            <consortium name="The Broad Institute Genome Sequencing Center for Infectious Disease"/>
            <person name="Wu L."/>
            <person name="Ma J."/>
        </authorList>
    </citation>
    <scope>NUCLEOTIDE SEQUENCE [LARGE SCALE GENOMIC DNA]</scope>
    <source>
        <strain evidence="3">JCM 16014</strain>
    </source>
</reference>
<protein>
    <recommendedName>
        <fullName evidence="4">DUF1772 domain-containing protein</fullName>
    </recommendedName>
</protein>
<proteinExistence type="predicted"/>
<accession>A0ABP5GGJ5</accession>
<sequence>MANHDIDKIRGAIAGVPDRGVRLVRRGRSHRPHLRPAPRTSGAFVLAVLSIVLTFLALLFAFTAAQLAAFWIGDHAQDHGKPWPVFRALGYRPWNLGGEAYLFHAMFEEFRLLPWFVIVAVLTAAVARPYQALVVAFGAGIVENNWWLHLATFDFPQWFKDLVAKQRTLLEHHNPWQAFGILLVLALLTMAWAERTQAT</sequence>
<comment type="caution">
    <text evidence="2">The sequence shown here is derived from an EMBL/GenBank/DDBJ whole genome shotgun (WGS) entry which is preliminary data.</text>
</comment>
<feature type="transmembrane region" description="Helical" evidence="1">
    <location>
        <begin position="43"/>
        <end position="72"/>
    </location>
</feature>
<dbReference type="EMBL" id="BAAAQN010000038">
    <property type="protein sequence ID" value="GAA2044959.1"/>
    <property type="molecule type" value="Genomic_DNA"/>
</dbReference>
<evidence type="ECO:0000313" key="3">
    <source>
        <dbReference type="Proteomes" id="UP001500751"/>
    </source>
</evidence>
<keyword evidence="1" id="KW-1133">Transmembrane helix</keyword>
<evidence type="ECO:0000256" key="1">
    <source>
        <dbReference type="SAM" id="Phobius"/>
    </source>
</evidence>
<dbReference type="RefSeq" id="WP_344668647.1">
    <property type="nucleotide sequence ID" value="NZ_BAAAQN010000038.1"/>
</dbReference>
<gene>
    <name evidence="2" type="ORF">GCM10009839_55950</name>
</gene>
<keyword evidence="1" id="KW-0812">Transmembrane</keyword>